<reference evidence="4 5" key="1">
    <citation type="submission" date="2018-09" db="EMBL/GenBank/DDBJ databases">
        <title>The draft genome of Acinetobacter spp. strains.</title>
        <authorList>
            <person name="Qin J."/>
            <person name="Feng Y."/>
            <person name="Zong Z."/>
        </authorList>
    </citation>
    <scope>NUCLEOTIDE SEQUENCE [LARGE SCALE GENOMIC DNA]</scope>
    <source>
        <strain evidence="4 5">WCHAc060012</strain>
    </source>
</reference>
<evidence type="ECO:0000313" key="4">
    <source>
        <dbReference type="EMBL" id="RKG33239.1"/>
    </source>
</evidence>
<evidence type="ECO:0000313" key="5">
    <source>
        <dbReference type="Proteomes" id="UP000282388"/>
    </source>
</evidence>
<gene>
    <name evidence="4" type="ORF">D7V32_03705</name>
</gene>
<protein>
    <submittedName>
        <fullName evidence="4">DUF4124 domain-containing protein</fullName>
    </submittedName>
</protein>
<dbReference type="InterPro" id="IPR025392">
    <property type="entry name" value="DUF4124"/>
</dbReference>
<dbReference type="OrthoDB" id="7068596at2"/>
<dbReference type="AlphaFoldDB" id="A0A3A8EGE9"/>
<feature type="region of interest" description="Disordered" evidence="1">
    <location>
        <begin position="37"/>
        <end position="111"/>
    </location>
</feature>
<keyword evidence="2" id="KW-0732">Signal</keyword>
<feature type="compositionally biased region" description="Low complexity" evidence="1">
    <location>
        <begin position="98"/>
        <end position="111"/>
    </location>
</feature>
<keyword evidence="5" id="KW-1185">Reference proteome</keyword>
<feature type="chain" id="PRO_5017475898" evidence="2">
    <location>
        <begin position="27"/>
        <end position="111"/>
    </location>
</feature>
<sequence>MKNTAIKCVIAVLGTAFLAAAPSSFAQQYYKWVDSKGSTHYTAAPPPASAKKKGKIETYGWKNSGPAKSSNPENKPDAETPQTAAQNTPAPSQPANKTAAEQAAEAAETEK</sequence>
<evidence type="ECO:0000256" key="2">
    <source>
        <dbReference type="SAM" id="SignalP"/>
    </source>
</evidence>
<evidence type="ECO:0000259" key="3">
    <source>
        <dbReference type="Pfam" id="PF13511"/>
    </source>
</evidence>
<dbReference type="Proteomes" id="UP000282388">
    <property type="component" value="Unassembled WGS sequence"/>
</dbReference>
<feature type="signal peptide" evidence="2">
    <location>
        <begin position="1"/>
        <end position="26"/>
    </location>
</feature>
<name>A0A3A8EGE9_9GAMM</name>
<dbReference type="Pfam" id="PF13511">
    <property type="entry name" value="DUF4124"/>
    <property type="match status" value="1"/>
</dbReference>
<dbReference type="RefSeq" id="WP_120401575.1">
    <property type="nucleotide sequence ID" value="NZ_RAXV01000005.1"/>
</dbReference>
<proteinExistence type="predicted"/>
<accession>A0A3A8EGE9</accession>
<comment type="caution">
    <text evidence="4">The sequence shown here is derived from an EMBL/GenBank/DDBJ whole genome shotgun (WGS) entry which is preliminary data.</text>
</comment>
<feature type="domain" description="DUF4124" evidence="3">
    <location>
        <begin position="17"/>
        <end position="80"/>
    </location>
</feature>
<evidence type="ECO:0000256" key="1">
    <source>
        <dbReference type="SAM" id="MobiDB-lite"/>
    </source>
</evidence>
<organism evidence="4 5">
    <name type="scientific">Acinetobacter tianfuensis</name>
    <dbReference type="NCBI Taxonomy" id="2419603"/>
    <lineage>
        <taxon>Bacteria</taxon>
        <taxon>Pseudomonadati</taxon>
        <taxon>Pseudomonadota</taxon>
        <taxon>Gammaproteobacteria</taxon>
        <taxon>Moraxellales</taxon>
        <taxon>Moraxellaceae</taxon>
        <taxon>Acinetobacter</taxon>
    </lineage>
</organism>
<feature type="compositionally biased region" description="Polar residues" evidence="1">
    <location>
        <begin position="80"/>
        <end position="96"/>
    </location>
</feature>
<dbReference type="EMBL" id="RAXV01000005">
    <property type="protein sequence ID" value="RKG33239.1"/>
    <property type="molecule type" value="Genomic_DNA"/>
</dbReference>